<comment type="subcellular location">
    <subcellularLocation>
        <location evidence="1">Cell membrane</location>
        <topology evidence="1">Multi-pass membrane protein</topology>
    </subcellularLocation>
</comment>
<evidence type="ECO:0000256" key="5">
    <source>
        <dbReference type="ARBA" id="ARBA00022989"/>
    </source>
</evidence>
<dbReference type="InterPro" id="IPR018383">
    <property type="entry name" value="UPF0324_pro"/>
</dbReference>
<keyword evidence="3" id="KW-1003">Cell membrane</keyword>
<evidence type="ECO:0000256" key="4">
    <source>
        <dbReference type="ARBA" id="ARBA00022692"/>
    </source>
</evidence>
<dbReference type="PANTHER" id="PTHR30106:SF2">
    <property type="entry name" value="UPF0324 INNER MEMBRANE PROTEIN YEIH"/>
    <property type="match status" value="1"/>
</dbReference>
<comment type="similarity">
    <text evidence="2">Belongs to the UPF0324 family.</text>
</comment>
<proteinExistence type="inferred from homology"/>
<gene>
    <name evidence="9" type="ORF">UFOPK2334_00756</name>
    <name evidence="10" type="ORF">UFOPK2870_00971</name>
    <name evidence="8" type="ORF">UFOPK4179_00904</name>
</gene>
<reference evidence="8" key="1">
    <citation type="submission" date="2020-05" db="EMBL/GenBank/DDBJ databases">
        <authorList>
            <person name="Chiriac C."/>
            <person name="Salcher M."/>
            <person name="Ghai R."/>
            <person name="Kavagutti S V."/>
        </authorList>
    </citation>
    <scope>NUCLEOTIDE SEQUENCE</scope>
</reference>
<evidence type="ECO:0000256" key="6">
    <source>
        <dbReference type="ARBA" id="ARBA00023136"/>
    </source>
</evidence>
<evidence type="ECO:0000256" key="1">
    <source>
        <dbReference type="ARBA" id="ARBA00004651"/>
    </source>
</evidence>
<accession>A0A6J6AGX7</accession>
<keyword evidence="5 7" id="KW-1133">Transmembrane helix</keyword>
<dbReference type="PROSITE" id="PS51257">
    <property type="entry name" value="PROKAR_LIPOPROTEIN"/>
    <property type="match status" value="1"/>
</dbReference>
<evidence type="ECO:0000313" key="10">
    <source>
        <dbReference type="EMBL" id="CAB4765194.1"/>
    </source>
</evidence>
<dbReference type="EMBL" id="CAEZXA010000054">
    <property type="protein sequence ID" value="CAB4674832.1"/>
    <property type="molecule type" value="Genomic_DNA"/>
</dbReference>
<protein>
    <submittedName>
        <fullName evidence="8">Unannotated protein</fullName>
    </submittedName>
</protein>
<keyword evidence="6 7" id="KW-0472">Membrane</keyword>
<feature type="transmembrane region" description="Helical" evidence="7">
    <location>
        <begin position="156"/>
        <end position="178"/>
    </location>
</feature>
<evidence type="ECO:0000313" key="8">
    <source>
        <dbReference type="EMBL" id="CAB4368107.1"/>
    </source>
</evidence>
<evidence type="ECO:0000313" key="9">
    <source>
        <dbReference type="EMBL" id="CAB4674832.1"/>
    </source>
</evidence>
<feature type="transmembrane region" description="Helical" evidence="7">
    <location>
        <begin position="96"/>
        <end position="115"/>
    </location>
</feature>
<dbReference type="PANTHER" id="PTHR30106">
    <property type="entry name" value="INNER MEMBRANE PROTEIN YEIH-RELATED"/>
    <property type="match status" value="1"/>
</dbReference>
<feature type="transmembrane region" description="Helical" evidence="7">
    <location>
        <begin position="41"/>
        <end position="59"/>
    </location>
</feature>
<feature type="transmembrane region" description="Helical" evidence="7">
    <location>
        <begin position="12"/>
        <end position="35"/>
    </location>
</feature>
<feature type="transmembrane region" description="Helical" evidence="7">
    <location>
        <begin position="124"/>
        <end position="144"/>
    </location>
</feature>
<feature type="transmembrane region" description="Helical" evidence="7">
    <location>
        <begin position="71"/>
        <end position="90"/>
    </location>
</feature>
<evidence type="ECO:0000256" key="3">
    <source>
        <dbReference type="ARBA" id="ARBA00022475"/>
    </source>
</evidence>
<sequence>MSSKVSPLHRLGGIVPGLVFAGIAVACGFAVSTHWASVSPLTVSLVLGAIVGNLGLIPHSFDSGLKFASKYILRAGIVLLGFQLSFSEVAHLGSRGFLAVIAVVLITFFGTQYIARLLGVSPGLGLLTATGYSICGVSAISAMTGAIDGDEEDATYAIALVTLFGSISIFVLPVLGHLMNMGDVRFGMWAGSSVHDVAQVIATSTTYSSHSLAPAVIVKLTRVVLLAPLVATYGYRHSRTQKHAEPHEHPHVGSQRLSPLPLFIILFLLTVSIRTTGAISLDALSNIKQIEKVCLGLALVGLGAGVNVKKLARLGARPILLGLSSWILVLVTSVITIRLIPLHL</sequence>
<dbReference type="EMBL" id="CAETWZ010000084">
    <property type="protein sequence ID" value="CAB4368107.1"/>
    <property type="molecule type" value="Genomic_DNA"/>
</dbReference>
<organism evidence="8">
    <name type="scientific">freshwater metagenome</name>
    <dbReference type="NCBI Taxonomy" id="449393"/>
    <lineage>
        <taxon>unclassified sequences</taxon>
        <taxon>metagenomes</taxon>
        <taxon>ecological metagenomes</taxon>
    </lineage>
</organism>
<keyword evidence="4 7" id="KW-0812">Transmembrane</keyword>
<evidence type="ECO:0000256" key="2">
    <source>
        <dbReference type="ARBA" id="ARBA00007977"/>
    </source>
</evidence>
<name>A0A6J6AGX7_9ZZZZ</name>
<dbReference type="AlphaFoldDB" id="A0A6J6AGX7"/>
<dbReference type="Pfam" id="PF03601">
    <property type="entry name" value="Cons_hypoth698"/>
    <property type="match status" value="1"/>
</dbReference>
<dbReference type="GO" id="GO:0005886">
    <property type="term" value="C:plasma membrane"/>
    <property type="evidence" value="ECO:0007669"/>
    <property type="project" value="UniProtKB-SubCell"/>
</dbReference>
<evidence type="ECO:0000256" key="7">
    <source>
        <dbReference type="SAM" id="Phobius"/>
    </source>
</evidence>
<dbReference type="EMBL" id="CAEZZL010000079">
    <property type="protein sequence ID" value="CAB4765194.1"/>
    <property type="molecule type" value="Genomic_DNA"/>
</dbReference>
<feature type="transmembrane region" description="Helical" evidence="7">
    <location>
        <begin position="320"/>
        <end position="340"/>
    </location>
</feature>